<evidence type="ECO:0000313" key="3">
    <source>
        <dbReference type="Proteomes" id="UP000006727"/>
    </source>
</evidence>
<keyword evidence="3" id="KW-1185">Reference proteome</keyword>
<accession>A0A2K1JLC5</accession>
<reference evidence="2" key="3">
    <citation type="submission" date="2020-12" db="UniProtKB">
        <authorList>
            <consortium name="EnsemblPlants"/>
        </authorList>
    </citation>
    <scope>IDENTIFICATION</scope>
</reference>
<reference evidence="1 3" key="1">
    <citation type="journal article" date="2008" name="Science">
        <title>The Physcomitrella genome reveals evolutionary insights into the conquest of land by plants.</title>
        <authorList>
            <person name="Rensing S."/>
            <person name="Lang D."/>
            <person name="Zimmer A."/>
            <person name="Terry A."/>
            <person name="Salamov A."/>
            <person name="Shapiro H."/>
            <person name="Nishiyama T."/>
            <person name="Perroud P.-F."/>
            <person name="Lindquist E."/>
            <person name="Kamisugi Y."/>
            <person name="Tanahashi T."/>
            <person name="Sakakibara K."/>
            <person name="Fujita T."/>
            <person name="Oishi K."/>
            <person name="Shin-I T."/>
            <person name="Kuroki Y."/>
            <person name="Toyoda A."/>
            <person name="Suzuki Y."/>
            <person name="Hashimoto A."/>
            <person name="Yamaguchi K."/>
            <person name="Sugano A."/>
            <person name="Kohara Y."/>
            <person name="Fujiyama A."/>
            <person name="Anterola A."/>
            <person name="Aoki S."/>
            <person name="Ashton N."/>
            <person name="Barbazuk W.B."/>
            <person name="Barker E."/>
            <person name="Bennetzen J."/>
            <person name="Bezanilla M."/>
            <person name="Blankenship R."/>
            <person name="Cho S.H."/>
            <person name="Dutcher S."/>
            <person name="Estelle M."/>
            <person name="Fawcett J.A."/>
            <person name="Gundlach H."/>
            <person name="Hanada K."/>
            <person name="Heyl A."/>
            <person name="Hicks K.A."/>
            <person name="Hugh J."/>
            <person name="Lohr M."/>
            <person name="Mayer K."/>
            <person name="Melkozernov A."/>
            <person name="Murata T."/>
            <person name="Nelson D."/>
            <person name="Pils B."/>
            <person name="Prigge M."/>
            <person name="Reiss B."/>
            <person name="Renner T."/>
            <person name="Rombauts S."/>
            <person name="Rushton P."/>
            <person name="Sanderfoot A."/>
            <person name="Schween G."/>
            <person name="Shiu S.-H."/>
            <person name="Stueber K."/>
            <person name="Theodoulou F.L."/>
            <person name="Tu H."/>
            <person name="Van de Peer Y."/>
            <person name="Verrier P.J."/>
            <person name="Waters E."/>
            <person name="Wood A."/>
            <person name="Yang L."/>
            <person name="Cove D."/>
            <person name="Cuming A."/>
            <person name="Hasebe M."/>
            <person name="Lucas S."/>
            <person name="Mishler D.B."/>
            <person name="Reski R."/>
            <person name="Grigoriev I."/>
            <person name="Quatrano R.S."/>
            <person name="Boore J.L."/>
        </authorList>
    </citation>
    <scope>NUCLEOTIDE SEQUENCE [LARGE SCALE GENOMIC DNA]</scope>
    <source>
        <strain evidence="2 3">cv. Gransden 2004</strain>
    </source>
</reference>
<dbReference type="EnsemblPlants" id="Pp3c13_10068V3.1">
    <property type="protein sequence ID" value="Pp3c13_10068V3.1"/>
    <property type="gene ID" value="Pp3c13_10068"/>
</dbReference>
<evidence type="ECO:0000313" key="2">
    <source>
        <dbReference type="EnsemblPlants" id="Pp3c13_10068V3.1"/>
    </source>
</evidence>
<dbReference type="Proteomes" id="UP000006727">
    <property type="component" value="Chromosome 13"/>
</dbReference>
<reference evidence="1 3" key="2">
    <citation type="journal article" date="2018" name="Plant J.">
        <title>The Physcomitrella patens chromosome-scale assembly reveals moss genome structure and evolution.</title>
        <authorList>
            <person name="Lang D."/>
            <person name="Ullrich K.K."/>
            <person name="Murat F."/>
            <person name="Fuchs J."/>
            <person name="Jenkins J."/>
            <person name="Haas F.B."/>
            <person name="Piednoel M."/>
            <person name="Gundlach H."/>
            <person name="Van Bel M."/>
            <person name="Meyberg R."/>
            <person name="Vives C."/>
            <person name="Morata J."/>
            <person name="Symeonidi A."/>
            <person name="Hiss M."/>
            <person name="Muchero W."/>
            <person name="Kamisugi Y."/>
            <person name="Saleh O."/>
            <person name="Blanc G."/>
            <person name="Decker E.L."/>
            <person name="van Gessel N."/>
            <person name="Grimwood J."/>
            <person name="Hayes R.D."/>
            <person name="Graham S.W."/>
            <person name="Gunter L.E."/>
            <person name="McDaniel S.F."/>
            <person name="Hoernstein S.N.W."/>
            <person name="Larsson A."/>
            <person name="Li F.W."/>
            <person name="Perroud P.F."/>
            <person name="Phillips J."/>
            <person name="Ranjan P."/>
            <person name="Rokshar D.S."/>
            <person name="Rothfels C.J."/>
            <person name="Schneider L."/>
            <person name="Shu S."/>
            <person name="Stevenson D.W."/>
            <person name="Thummler F."/>
            <person name="Tillich M."/>
            <person name="Villarreal Aguilar J.C."/>
            <person name="Widiez T."/>
            <person name="Wong G.K."/>
            <person name="Wymore A."/>
            <person name="Zhang Y."/>
            <person name="Zimmer A.D."/>
            <person name="Quatrano R.S."/>
            <person name="Mayer K.F.X."/>
            <person name="Goodstein D."/>
            <person name="Casacuberta J.M."/>
            <person name="Vandepoele K."/>
            <person name="Reski R."/>
            <person name="Cuming A.C."/>
            <person name="Tuskan G.A."/>
            <person name="Maumus F."/>
            <person name="Salse J."/>
            <person name="Schmutz J."/>
            <person name="Rensing S.A."/>
        </authorList>
    </citation>
    <scope>NUCLEOTIDE SEQUENCE [LARGE SCALE GENOMIC DNA]</scope>
    <source>
        <strain evidence="2 3">cv. Gransden 2004</strain>
    </source>
</reference>
<name>A0A2K1JLC5_PHYPA</name>
<organism evidence="1">
    <name type="scientific">Physcomitrium patens</name>
    <name type="common">Spreading-leaved earth moss</name>
    <name type="synonym">Physcomitrella patens</name>
    <dbReference type="NCBI Taxonomy" id="3218"/>
    <lineage>
        <taxon>Eukaryota</taxon>
        <taxon>Viridiplantae</taxon>
        <taxon>Streptophyta</taxon>
        <taxon>Embryophyta</taxon>
        <taxon>Bryophyta</taxon>
        <taxon>Bryophytina</taxon>
        <taxon>Bryopsida</taxon>
        <taxon>Funariidae</taxon>
        <taxon>Funariales</taxon>
        <taxon>Funariaceae</taxon>
        <taxon>Physcomitrium</taxon>
    </lineage>
</organism>
<sequence length="54" mass="5832">MGEADSSSCVSGDRLALPCCSLSNFDLSRIQPFLINMDAGTCRSHGRGLHNFSR</sequence>
<evidence type="ECO:0000313" key="1">
    <source>
        <dbReference type="EMBL" id="PNR42355.1"/>
    </source>
</evidence>
<dbReference type="Gramene" id="Pp3c13_10068V3.1">
    <property type="protein sequence ID" value="Pp3c13_10068V3.1"/>
    <property type="gene ID" value="Pp3c13_10068"/>
</dbReference>
<dbReference type="EMBL" id="ABEU02000013">
    <property type="protein sequence ID" value="PNR42355.1"/>
    <property type="molecule type" value="Genomic_DNA"/>
</dbReference>
<gene>
    <name evidence="1" type="ORF">PHYPA_017184</name>
</gene>
<protein>
    <submittedName>
        <fullName evidence="1 2">Uncharacterized protein</fullName>
    </submittedName>
</protein>
<dbReference type="AlphaFoldDB" id="A0A2K1JLC5"/>
<proteinExistence type="predicted"/>
<dbReference type="InParanoid" id="A0A2K1JLC5"/>